<dbReference type="PANTHER" id="PTHR33620">
    <property type="entry name" value="UREASE ACCESSORY PROTEIN F"/>
    <property type="match status" value="1"/>
</dbReference>
<dbReference type="VEuPathDB" id="FungiDB:Malapachy_4109"/>
<evidence type="ECO:0000256" key="2">
    <source>
        <dbReference type="ARBA" id="ARBA00023186"/>
    </source>
</evidence>
<dbReference type="Pfam" id="PF01730">
    <property type="entry name" value="UreF"/>
    <property type="match status" value="1"/>
</dbReference>
<gene>
    <name evidence="5" type="ORF">Malapachy_4109</name>
</gene>
<organism evidence="5 6">
    <name type="scientific">Malassezia pachydermatis</name>
    <dbReference type="NCBI Taxonomy" id="77020"/>
    <lineage>
        <taxon>Eukaryota</taxon>
        <taxon>Fungi</taxon>
        <taxon>Dikarya</taxon>
        <taxon>Basidiomycota</taxon>
        <taxon>Ustilaginomycotina</taxon>
        <taxon>Malasseziomycetes</taxon>
        <taxon>Malasseziales</taxon>
        <taxon>Malasseziaceae</taxon>
        <taxon>Malassezia</taxon>
    </lineage>
</organism>
<feature type="region of interest" description="Disordered" evidence="4">
    <location>
        <begin position="253"/>
        <end position="286"/>
    </location>
</feature>
<comment type="similarity">
    <text evidence="3">Belongs to the UreF family.</text>
</comment>
<evidence type="ECO:0000313" key="6">
    <source>
        <dbReference type="Proteomes" id="UP000037751"/>
    </source>
</evidence>
<keyword evidence="6" id="KW-1185">Reference proteome</keyword>
<evidence type="ECO:0000256" key="1">
    <source>
        <dbReference type="ARBA" id="ARBA00022988"/>
    </source>
</evidence>
<comment type="caution">
    <text evidence="5">The sequence shown here is derived from an EMBL/GenBank/DDBJ whole genome shotgun (WGS) entry which is preliminary data.</text>
</comment>
<proteinExistence type="inferred from homology"/>
<reference evidence="5 6" key="1">
    <citation type="submission" date="2015-07" db="EMBL/GenBank/DDBJ databases">
        <title>Draft Genome Sequence of Malassezia furfur CBS1878 and Malassezia pachydermatis CBS1879.</title>
        <authorList>
            <person name="Triana S."/>
            <person name="Ohm R."/>
            <person name="Gonzalez A."/>
            <person name="DeCock H."/>
            <person name="Restrepo S."/>
            <person name="Celis A."/>
        </authorList>
    </citation>
    <scope>NUCLEOTIDE SEQUENCE [LARGE SCALE GENOMIC DNA]</scope>
    <source>
        <strain evidence="5 6">CBS 1879</strain>
    </source>
</reference>
<protein>
    <submittedName>
        <fullName evidence="5">Urease accessory protein</fullName>
    </submittedName>
</protein>
<name>A0A0M9VPH3_9BASI</name>
<keyword evidence="2" id="KW-0143">Chaperone</keyword>
<feature type="compositionally biased region" description="Acidic residues" evidence="4">
    <location>
        <begin position="269"/>
        <end position="286"/>
    </location>
</feature>
<accession>A0A0M9VPH3</accession>
<dbReference type="STRING" id="77020.A0A0M9VPH3"/>
<dbReference type="Proteomes" id="UP000037751">
    <property type="component" value="Unassembled WGS sequence"/>
</dbReference>
<dbReference type="PANTHER" id="PTHR33620:SF1">
    <property type="entry name" value="UREASE ACCESSORY PROTEIN F"/>
    <property type="match status" value="1"/>
</dbReference>
<dbReference type="OrthoDB" id="2550922at2759"/>
<evidence type="ECO:0000256" key="3">
    <source>
        <dbReference type="ARBA" id="ARBA00046339"/>
    </source>
</evidence>
<dbReference type="GO" id="GO:0016151">
    <property type="term" value="F:nickel cation binding"/>
    <property type="evidence" value="ECO:0007669"/>
    <property type="project" value="InterPro"/>
</dbReference>
<dbReference type="RefSeq" id="XP_017992074.1">
    <property type="nucleotide sequence ID" value="XM_018138564.1"/>
</dbReference>
<keyword evidence="1" id="KW-0996">Nickel insertion</keyword>
<dbReference type="Gene3D" id="1.10.4190.10">
    <property type="entry name" value="Urease accessory protein UreF"/>
    <property type="match status" value="1"/>
</dbReference>
<dbReference type="InterPro" id="IPR002639">
    <property type="entry name" value="UreF"/>
</dbReference>
<sequence length="286" mass="31581">MDEDAASSLESYLLLILSDSNLPTGGFIASAGLESYYSHGFMTHQHADFITPTLTFVEHTLLNYSTAVVPYMQAAYLLTQSYLHKHHDLDTTLTALARLDWHHHTLLLNHVARRASMIQGMALLSLYMRSFSETNAVYADASQALMEQLRKGIRRGGAQLQGGALSLSPPALAGHLPTCIGAFSCCIGLSMERMVHLNLFLQARNLMSCSIRLNTLGPYMSHQLLARPLRGMVEQCMKTTSRLAADKLYTQSLPPKAPTTATTPHAAWDDWDWDDEEPDAGDIDTS</sequence>
<dbReference type="EMBL" id="LGAV01000004">
    <property type="protein sequence ID" value="KOS14442.1"/>
    <property type="molecule type" value="Genomic_DNA"/>
</dbReference>
<evidence type="ECO:0000256" key="4">
    <source>
        <dbReference type="SAM" id="MobiDB-lite"/>
    </source>
</evidence>
<dbReference type="AlphaFoldDB" id="A0A0M9VPH3"/>
<evidence type="ECO:0000313" key="5">
    <source>
        <dbReference type="EMBL" id="KOS14442.1"/>
    </source>
</evidence>
<dbReference type="InterPro" id="IPR038277">
    <property type="entry name" value="UreF_sf"/>
</dbReference>
<dbReference type="GeneID" id="28730440"/>